<evidence type="ECO:0000313" key="4">
    <source>
        <dbReference type="EMBL" id="GLL10665.1"/>
    </source>
</evidence>
<reference evidence="4" key="1">
    <citation type="journal article" date="2014" name="Int. J. Syst. Evol. Microbiol.">
        <title>Complete genome sequence of Corynebacterium casei LMG S-19264T (=DSM 44701T), isolated from a smear-ripened cheese.</title>
        <authorList>
            <consortium name="US DOE Joint Genome Institute (JGI-PGF)"/>
            <person name="Walter F."/>
            <person name="Albersmeier A."/>
            <person name="Kalinowski J."/>
            <person name="Ruckert C."/>
        </authorList>
    </citation>
    <scope>NUCLEOTIDE SEQUENCE</scope>
    <source>
        <strain evidence="4">VKM Ac-1069</strain>
    </source>
</reference>
<dbReference type="Pfam" id="PF08240">
    <property type="entry name" value="ADH_N"/>
    <property type="match status" value="1"/>
</dbReference>
<dbReference type="Gene3D" id="3.40.50.720">
    <property type="entry name" value="NAD(P)-binding Rossmann-like Domain"/>
    <property type="match status" value="1"/>
</dbReference>
<dbReference type="Gene3D" id="3.90.180.10">
    <property type="entry name" value="Medium-chain alcohol dehydrogenases, catalytic domain"/>
    <property type="match status" value="1"/>
</dbReference>
<dbReference type="FunFam" id="3.40.50.720:FF:000053">
    <property type="entry name" value="Quinone oxidoreductase 1"/>
    <property type="match status" value="1"/>
</dbReference>
<dbReference type="InterPro" id="IPR020843">
    <property type="entry name" value="ER"/>
</dbReference>
<dbReference type="Pfam" id="PF00107">
    <property type="entry name" value="ADH_zinc_N"/>
    <property type="match status" value="1"/>
</dbReference>
<dbReference type="SMART" id="SM00829">
    <property type="entry name" value="PKS_ER"/>
    <property type="match status" value="1"/>
</dbReference>
<dbReference type="NCBIfam" id="NF008024">
    <property type="entry name" value="PRK10754.1"/>
    <property type="match status" value="1"/>
</dbReference>
<comment type="caution">
    <text evidence="4">The sequence shown here is derived from an EMBL/GenBank/DDBJ whole genome shotgun (WGS) entry which is preliminary data.</text>
</comment>
<dbReference type="AlphaFoldDB" id="A0A9W6L0Q5"/>
<dbReference type="InterPro" id="IPR013154">
    <property type="entry name" value="ADH-like_N"/>
</dbReference>
<dbReference type="InterPro" id="IPR013149">
    <property type="entry name" value="ADH-like_C"/>
</dbReference>
<dbReference type="Proteomes" id="UP001143463">
    <property type="component" value="Unassembled WGS sequence"/>
</dbReference>
<accession>A0A9W6L0Q5</accession>
<gene>
    <name evidence="4" type="ORF">GCM10017577_18050</name>
</gene>
<dbReference type="PANTHER" id="PTHR48106">
    <property type="entry name" value="QUINONE OXIDOREDUCTASE PIG3-RELATED"/>
    <property type="match status" value="1"/>
</dbReference>
<evidence type="ECO:0000256" key="1">
    <source>
        <dbReference type="ARBA" id="ARBA00022857"/>
    </source>
</evidence>
<dbReference type="SUPFAM" id="SSF51735">
    <property type="entry name" value="NAD(P)-binding Rossmann-fold domains"/>
    <property type="match status" value="1"/>
</dbReference>
<organism evidence="4 5">
    <name type="scientific">Pseudonocardia halophobica</name>
    <dbReference type="NCBI Taxonomy" id="29401"/>
    <lineage>
        <taxon>Bacteria</taxon>
        <taxon>Bacillati</taxon>
        <taxon>Actinomycetota</taxon>
        <taxon>Actinomycetes</taxon>
        <taxon>Pseudonocardiales</taxon>
        <taxon>Pseudonocardiaceae</taxon>
        <taxon>Pseudonocardia</taxon>
    </lineage>
</organism>
<dbReference type="EMBL" id="BSFQ01000005">
    <property type="protein sequence ID" value="GLL10665.1"/>
    <property type="molecule type" value="Genomic_DNA"/>
</dbReference>
<sequence length="334" mass="34976">MEDLFMAKGIRFYEPGGPEVLQWESLDVGDPGPGEVRIRHAAVGLNFADTYFRTGLYPAALPAGMGVEAAGVVEAVGPGVTGFAEGDRVTYTGSPLGAYSTERVMGTESLIALPDSIPFETAAAMTMRGLTTAYLLRRIADLAPGDTVLLHAAAGGVGLLFTQWAGLLGLNVIGTVSTDEKAEIAKAHGCTHTIVHTREDVAERVRELTDGAGVPVVYDSIGRTTVPSSLDCLARRGLLVCFGTSSGPVPPIDAMQLAVKGSLFVTRPALADYIADERERAALAGELFDHVGSGRITVGINQRYALEDAARAHRDLESGRGVGSSVFCLESGTA</sequence>
<keyword evidence="2" id="KW-0560">Oxidoreductase</keyword>
<reference evidence="4" key="2">
    <citation type="submission" date="2023-01" db="EMBL/GenBank/DDBJ databases">
        <authorList>
            <person name="Sun Q."/>
            <person name="Evtushenko L."/>
        </authorList>
    </citation>
    <scope>NUCLEOTIDE SEQUENCE</scope>
    <source>
        <strain evidence="4">VKM Ac-1069</strain>
    </source>
</reference>
<dbReference type="SUPFAM" id="SSF50129">
    <property type="entry name" value="GroES-like"/>
    <property type="match status" value="1"/>
</dbReference>
<name>A0A9W6L0Q5_9PSEU</name>
<dbReference type="InterPro" id="IPR036291">
    <property type="entry name" value="NAD(P)-bd_dom_sf"/>
</dbReference>
<dbReference type="InterPro" id="IPR047618">
    <property type="entry name" value="QOR-like"/>
</dbReference>
<dbReference type="GO" id="GO:0035925">
    <property type="term" value="F:mRNA 3'-UTR AU-rich region binding"/>
    <property type="evidence" value="ECO:0007669"/>
    <property type="project" value="TreeGrafter"/>
</dbReference>
<dbReference type="GO" id="GO:0070402">
    <property type="term" value="F:NADPH binding"/>
    <property type="evidence" value="ECO:0007669"/>
    <property type="project" value="TreeGrafter"/>
</dbReference>
<proteinExistence type="predicted"/>
<keyword evidence="1" id="KW-0521">NADP</keyword>
<protein>
    <submittedName>
        <fullName evidence="4">Quinone oxidoreductase</fullName>
    </submittedName>
</protein>
<dbReference type="GO" id="GO:0003960">
    <property type="term" value="F:quinone reductase (NADPH) activity"/>
    <property type="evidence" value="ECO:0007669"/>
    <property type="project" value="InterPro"/>
</dbReference>
<dbReference type="PANTHER" id="PTHR48106:SF13">
    <property type="entry name" value="QUINONE OXIDOREDUCTASE-RELATED"/>
    <property type="match status" value="1"/>
</dbReference>
<evidence type="ECO:0000259" key="3">
    <source>
        <dbReference type="SMART" id="SM00829"/>
    </source>
</evidence>
<evidence type="ECO:0000313" key="5">
    <source>
        <dbReference type="Proteomes" id="UP001143463"/>
    </source>
</evidence>
<evidence type="ECO:0000256" key="2">
    <source>
        <dbReference type="ARBA" id="ARBA00023002"/>
    </source>
</evidence>
<dbReference type="GO" id="GO:0005829">
    <property type="term" value="C:cytosol"/>
    <property type="evidence" value="ECO:0007669"/>
    <property type="project" value="TreeGrafter"/>
</dbReference>
<dbReference type="CDD" id="cd05286">
    <property type="entry name" value="QOR2"/>
    <property type="match status" value="1"/>
</dbReference>
<dbReference type="InterPro" id="IPR011032">
    <property type="entry name" value="GroES-like_sf"/>
</dbReference>
<keyword evidence="5" id="KW-1185">Reference proteome</keyword>
<feature type="domain" description="Enoyl reductase (ER)" evidence="3">
    <location>
        <begin position="16"/>
        <end position="327"/>
    </location>
</feature>